<name>A0A7W4VV72_9ACTN</name>
<dbReference type="AlphaFoldDB" id="A0A7W4VV72"/>
<reference evidence="4 5" key="1">
    <citation type="submission" date="2020-08" db="EMBL/GenBank/DDBJ databases">
        <title>Sequencing the genomes of 1000 actinobacteria strains.</title>
        <authorList>
            <person name="Klenk H.-P."/>
        </authorList>
    </citation>
    <scope>NUCLEOTIDE SEQUENCE [LARGE SCALE GENOMIC DNA]</scope>
    <source>
        <strain evidence="4 5">DSM 105498</strain>
    </source>
</reference>
<keyword evidence="4" id="KW-0645">Protease</keyword>
<dbReference type="InterPro" id="IPR036005">
    <property type="entry name" value="Creatinase/aminopeptidase-like"/>
</dbReference>
<dbReference type="Pfam" id="PF01321">
    <property type="entry name" value="Creatinase_N"/>
    <property type="match status" value="1"/>
</dbReference>
<dbReference type="PANTHER" id="PTHR46112">
    <property type="entry name" value="AMINOPEPTIDASE"/>
    <property type="match status" value="1"/>
</dbReference>
<sequence>MTRVFRVPHGGDGADRGWTGSVRPAPHGVPAAPARTPSPRVTPRPAVPVPAPPAATATPAGPTAAEVACSPCAREATTHPRACRPHSVTGTGSFAERDRRWTALHRAMAEESYDALVFAGADYRGHKGSLRYLADYNLAHRYGYAVMFADEAPVMVLPQNLVSGRRPATAWVDDYEYPYNLGEGLAKLLADRRQVARIGIVGMGQVMKVEDYLQLRAALPGRELVDASLLFERVRATKSPAELEAVKEGAYILDRCFDRLLEIARPGMTERALAAEMYGVAALLGGEDPLFLTMYVDPEPTGAVPTFGVPRDRELRPTDLLCFSYELVGPSGYWVEFARMVTFAPPREPVERMARAVSGGIAAATGALRPGAAMGDVQRALLAAIEAEGTKTSYWSGHGMGLDVLEEPWVGLDVVQDGGDAGAITAAADGMVLAIHPTPWDEPHQTMGYMADSLVISEGVCRSLSQHPVQLYRV</sequence>
<evidence type="ECO:0000256" key="1">
    <source>
        <dbReference type="SAM" id="MobiDB-lite"/>
    </source>
</evidence>
<proteinExistence type="predicted"/>
<protein>
    <submittedName>
        <fullName evidence="4">Xaa-Pro aminopeptidase</fullName>
    </submittedName>
</protein>
<dbReference type="SUPFAM" id="SSF55920">
    <property type="entry name" value="Creatinase/aminopeptidase"/>
    <property type="match status" value="1"/>
</dbReference>
<keyword evidence="4" id="KW-0378">Hydrolase</keyword>
<evidence type="ECO:0000313" key="4">
    <source>
        <dbReference type="EMBL" id="MBB3042396.1"/>
    </source>
</evidence>
<dbReference type="InterPro" id="IPR029149">
    <property type="entry name" value="Creatin/AminoP/Spt16_N"/>
</dbReference>
<dbReference type="SUPFAM" id="SSF53092">
    <property type="entry name" value="Creatinase/prolidase N-terminal domain"/>
    <property type="match status" value="1"/>
</dbReference>
<dbReference type="EMBL" id="JACHWR010000002">
    <property type="protein sequence ID" value="MBB3042396.1"/>
    <property type="molecule type" value="Genomic_DNA"/>
</dbReference>
<feature type="region of interest" description="Disordered" evidence="1">
    <location>
        <begin position="1"/>
        <end position="59"/>
    </location>
</feature>
<keyword evidence="4" id="KW-0031">Aminopeptidase</keyword>
<dbReference type="InterPro" id="IPR000587">
    <property type="entry name" value="Creatinase_N"/>
</dbReference>
<gene>
    <name evidence="4" type="ORF">FHU40_002214</name>
</gene>
<evidence type="ECO:0000313" key="5">
    <source>
        <dbReference type="Proteomes" id="UP000589626"/>
    </source>
</evidence>
<dbReference type="PANTHER" id="PTHR46112:SF3">
    <property type="entry name" value="AMINOPEPTIDASE YPDF"/>
    <property type="match status" value="1"/>
</dbReference>
<dbReference type="InterPro" id="IPR000994">
    <property type="entry name" value="Pept_M24"/>
</dbReference>
<dbReference type="Gene3D" id="3.90.230.10">
    <property type="entry name" value="Creatinase/methionine aminopeptidase superfamily"/>
    <property type="match status" value="1"/>
</dbReference>
<dbReference type="Pfam" id="PF00557">
    <property type="entry name" value="Peptidase_M24"/>
    <property type="match status" value="1"/>
</dbReference>
<feature type="domain" description="Peptidase M24" evidence="2">
    <location>
        <begin position="245"/>
        <end position="446"/>
    </location>
</feature>
<feature type="compositionally biased region" description="Pro residues" evidence="1">
    <location>
        <begin position="40"/>
        <end position="53"/>
    </location>
</feature>
<dbReference type="RefSeq" id="WP_183592367.1">
    <property type="nucleotide sequence ID" value="NZ_JACHWR010000002.1"/>
</dbReference>
<evidence type="ECO:0000259" key="3">
    <source>
        <dbReference type="Pfam" id="PF01321"/>
    </source>
</evidence>
<dbReference type="CDD" id="cd01066">
    <property type="entry name" value="APP_MetAP"/>
    <property type="match status" value="1"/>
</dbReference>
<dbReference type="Proteomes" id="UP000589626">
    <property type="component" value="Unassembled WGS sequence"/>
</dbReference>
<keyword evidence="5" id="KW-1185">Reference proteome</keyword>
<dbReference type="InterPro" id="IPR050659">
    <property type="entry name" value="Peptidase_M24B"/>
</dbReference>
<organism evidence="4 5">
    <name type="scientific">Nocardioides soli</name>
    <dbReference type="NCBI Taxonomy" id="1036020"/>
    <lineage>
        <taxon>Bacteria</taxon>
        <taxon>Bacillati</taxon>
        <taxon>Actinomycetota</taxon>
        <taxon>Actinomycetes</taxon>
        <taxon>Propionibacteriales</taxon>
        <taxon>Nocardioidaceae</taxon>
        <taxon>Nocardioides</taxon>
    </lineage>
</organism>
<feature type="compositionally biased region" description="Low complexity" evidence="1">
    <location>
        <begin position="29"/>
        <end position="39"/>
    </location>
</feature>
<feature type="domain" description="Creatinase N-terminal" evidence="3">
    <location>
        <begin position="100"/>
        <end position="236"/>
    </location>
</feature>
<accession>A0A7W4VV72</accession>
<comment type="caution">
    <text evidence="4">The sequence shown here is derived from an EMBL/GenBank/DDBJ whole genome shotgun (WGS) entry which is preliminary data.</text>
</comment>
<dbReference type="Gene3D" id="3.40.350.10">
    <property type="entry name" value="Creatinase/prolidase N-terminal domain"/>
    <property type="match status" value="1"/>
</dbReference>
<evidence type="ECO:0000259" key="2">
    <source>
        <dbReference type="Pfam" id="PF00557"/>
    </source>
</evidence>
<dbReference type="GO" id="GO:0004177">
    <property type="term" value="F:aminopeptidase activity"/>
    <property type="evidence" value="ECO:0007669"/>
    <property type="project" value="UniProtKB-KW"/>
</dbReference>